<evidence type="ECO:0000256" key="2">
    <source>
        <dbReference type="ARBA" id="ARBA00019992"/>
    </source>
</evidence>
<dbReference type="InterPro" id="IPR011990">
    <property type="entry name" value="TPR-like_helical_dom_sf"/>
</dbReference>
<dbReference type="InParanoid" id="A0A1Y5TQA8"/>
<proteinExistence type="inferred from homology"/>
<dbReference type="Proteomes" id="UP000193200">
    <property type="component" value="Unassembled WGS sequence"/>
</dbReference>
<evidence type="ECO:0000256" key="4">
    <source>
        <dbReference type="ARBA" id="ARBA00022803"/>
    </source>
</evidence>
<keyword evidence="3" id="KW-0677">Repeat</keyword>
<evidence type="ECO:0000256" key="3">
    <source>
        <dbReference type="ARBA" id="ARBA00022737"/>
    </source>
</evidence>
<dbReference type="CDD" id="cd05804">
    <property type="entry name" value="StaR_like"/>
    <property type="match status" value="1"/>
</dbReference>
<dbReference type="InterPro" id="IPR033891">
    <property type="entry name" value="TTC38"/>
</dbReference>
<organism evidence="5 6">
    <name type="scientific">Oceanibacterium hippocampi</name>
    <dbReference type="NCBI Taxonomy" id="745714"/>
    <lineage>
        <taxon>Bacteria</taxon>
        <taxon>Pseudomonadati</taxon>
        <taxon>Pseudomonadota</taxon>
        <taxon>Alphaproteobacteria</taxon>
        <taxon>Sneathiellales</taxon>
        <taxon>Sneathiellaceae</taxon>
        <taxon>Oceanibacterium</taxon>
    </lineage>
</organism>
<dbReference type="RefSeq" id="WP_085884551.1">
    <property type="nucleotide sequence ID" value="NZ_FWFR01000003.1"/>
</dbReference>
<dbReference type="PANTHER" id="PTHR16263">
    <property type="entry name" value="TETRATRICOPEPTIDE REPEAT PROTEIN 38"/>
    <property type="match status" value="1"/>
</dbReference>
<accession>A0A1Y5TQA8</accession>
<sequence>MAVFHDARGYRISTDNALAAAEIFTALENFLHWRADLMPHVKAALAADPACGFAQALHGLLLYGTRNAAFRPMVVDSLKAANAARGAMSAREGRYVDALAAASAGRITEAVSVYEQILAADPTDLLAQRLAQFELFWLGEMAWSADISGRVAPAWNENIPGYSAHLGCRAFDLEETHQFGEAERIGRESVARDPAEVWGTHAVAHVLIMQGRHADGIAWLDGLKDNWAMANQMSLHLWWHRCLFHLERGETDAALAIYDAWVRNRDLPVLKGMPDLYIDMQNGASMLIRLELRGIDVGDRWDELAELTLKRLDDHSSPFTSAHYVAILAAAGHFAEAETAIASMTTFAHADDGTLGPVYLAAGIPAAKAALAHRKGDHEAVIRHLLPARRALWRMGGSHAQRDLFFILLVDSASKLDRRDILSIALADIAGAGFVDVPGRVAYRDAAAALA</sequence>
<keyword evidence="4" id="KW-0802">TPR repeat</keyword>
<dbReference type="PANTHER" id="PTHR16263:SF4">
    <property type="entry name" value="TETRATRICOPEPTIDE REPEAT PROTEIN 38"/>
    <property type="match status" value="1"/>
</dbReference>
<name>A0A1Y5TQA8_9PROT</name>
<evidence type="ECO:0000313" key="6">
    <source>
        <dbReference type="Proteomes" id="UP000193200"/>
    </source>
</evidence>
<dbReference type="Gene3D" id="1.25.40.10">
    <property type="entry name" value="Tetratricopeptide repeat domain"/>
    <property type="match status" value="1"/>
</dbReference>
<gene>
    <name evidence="5" type="ORF">OCH7691_03183</name>
</gene>
<reference evidence="5 6" key="1">
    <citation type="submission" date="2017-03" db="EMBL/GenBank/DDBJ databases">
        <authorList>
            <person name="Afonso C.L."/>
            <person name="Miller P.J."/>
            <person name="Scott M.A."/>
            <person name="Spackman E."/>
            <person name="Goraichik I."/>
            <person name="Dimitrov K.M."/>
            <person name="Suarez D.L."/>
            <person name="Swayne D.E."/>
        </authorList>
    </citation>
    <scope>NUCLEOTIDE SEQUENCE [LARGE SCALE GENOMIC DNA]</scope>
    <source>
        <strain evidence="5 6">CECT 7691</strain>
    </source>
</reference>
<comment type="similarity">
    <text evidence="1">Belongs to the TTC38 family.</text>
</comment>
<keyword evidence="6" id="KW-1185">Reference proteome</keyword>
<dbReference type="OrthoDB" id="9815900at2"/>
<protein>
    <recommendedName>
        <fullName evidence="2">Tetratricopeptide repeat protein 38</fullName>
    </recommendedName>
</protein>
<dbReference type="SUPFAM" id="SSF48452">
    <property type="entry name" value="TPR-like"/>
    <property type="match status" value="1"/>
</dbReference>
<dbReference type="AlphaFoldDB" id="A0A1Y5TQA8"/>
<evidence type="ECO:0000256" key="1">
    <source>
        <dbReference type="ARBA" id="ARBA00005857"/>
    </source>
</evidence>
<evidence type="ECO:0000313" key="5">
    <source>
        <dbReference type="EMBL" id="SLN69363.1"/>
    </source>
</evidence>
<dbReference type="EMBL" id="FWFR01000003">
    <property type="protein sequence ID" value="SLN69363.1"/>
    <property type="molecule type" value="Genomic_DNA"/>
</dbReference>